<dbReference type="InterPro" id="IPR011268">
    <property type="entry name" value="Purine_phosphorylase"/>
</dbReference>
<gene>
    <name evidence="11" type="ORF">NK718_06170</name>
</gene>
<dbReference type="InterPro" id="IPR035994">
    <property type="entry name" value="Nucleoside_phosphorylase_sf"/>
</dbReference>
<accession>A0ABT1L9H1</accession>
<dbReference type="EC" id="2.4.2.1" evidence="4 9"/>
<evidence type="ECO:0000256" key="1">
    <source>
        <dbReference type="ARBA" id="ARBA00005058"/>
    </source>
</evidence>
<evidence type="ECO:0000256" key="5">
    <source>
        <dbReference type="ARBA" id="ARBA00013834"/>
    </source>
</evidence>
<evidence type="ECO:0000256" key="6">
    <source>
        <dbReference type="ARBA" id="ARBA00022676"/>
    </source>
</evidence>
<dbReference type="PIRSF" id="PIRSF000477">
    <property type="entry name" value="PurNPase"/>
    <property type="match status" value="1"/>
</dbReference>
<keyword evidence="12" id="KW-1185">Reference proteome</keyword>
<evidence type="ECO:0000313" key="12">
    <source>
        <dbReference type="Proteomes" id="UP001205890"/>
    </source>
</evidence>
<dbReference type="Gene3D" id="3.40.50.1580">
    <property type="entry name" value="Nucleoside phosphorylase domain"/>
    <property type="match status" value="1"/>
</dbReference>
<dbReference type="NCBIfam" id="TIGR01698">
    <property type="entry name" value="PUNP"/>
    <property type="match status" value="1"/>
</dbReference>
<comment type="similarity">
    <text evidence="2 9">Belongs to the PNP/MTAP phosphorylase family.</text>
</comment>
<keyword evidence="7 9" id="KW-0808">Transferase</keyword>
<evidence type="ECO:0000256" key="7">
    <source>
        <dbReference type="ARBA" id="ARBA00022679"/>
    </source>
</evidence>
<dbReference type="Proteomes" id="UP001205890">
    <property type="component" value="Unassembled WGS sequence"/>
</dbReference>
<feature type="domain" description="Nucleoside phosphorylase" evidence="10">
    <location>
        <begin position="30"/>
        <end position="272"/>
    </location>
</feature>
<dbReference type="NCBIfam" id="NF006054">
    <property type="entry name" value="PRK08202.1"/>
    <property type="match status" value="1"/>
</dbReference>
<comment type="caution">
    <text evidence="11">The sequence shown here is derived from an EMBL/GenBank/DDBJ whole genome shotgun (WGS) entry which is preliminary data.</text>
</comment>
<dbReference type="SUPFAM" id="SSF53167">
    <property type="entry name" value="Purine and uridine phosphorylases"/>
    <property type="match status" value="1"/>
</dbReference>
<dbReference type="Pfam" id="PF01048">
    <property type="entry name" value="PNP_UDP_1"/>
    <property type="match status" value="1"/>
</dbReference>
<comment type="pathway">
    <text evidence="1 9">Purine metabolism; purine nucleoside salvage.</text>
</comment>
<dbReference type="GO" id="GO:0004731">
    <property type="term" value="F:purine-nucleoside phosphorylase activity"/>
    <property type="evidence" value="ECO:0007669"/>
    <property type="project" value="UniProtKB-EC"/>
</dbReference>
<dbReference type="PANTHER" id="PTHR11904:SF9">
    <property type="entry name" value="PURINE NUCLEOSIDE PHOSPHORYLASE-RELATED"/>
    <property type="match status" value="1"/>
</dbReference>
<name>A0ABT1L9H1_9HYPH</name>
<organism evidence="11 12">
    <name type="scientific">Alsobacter ponti</name>
    <dbReference type="NCBI Taxonomy" id="2962936"/>
    <lineage>
        <taxon>Bacteria</taxon>
        <taxon>Pseudomonadati</taxon>
        <taxon>Pseudomonadota</taxon>
        <taxon>Alphaproteobacteria</taxon>
        <taxon>Hyphomicrobiales</taxon>
        <taxon>Alsobacteraceae</taxon>
        <taxon>Alsobacter</taxon>
    </lineage>
</organism>
<dbReference type="InterPro" id="IPR011269">
    <property type="entry name" value="PUNP"/>
</dbReference>
<proteinExistence type="inferred from homology"/>
<evidence type="ECO:0000256" key="4">
    <source>
        <dbReference type="ARBA" id="ARBA00011886"/>
    </source>
</evidence>
<dbReference type="EMBL" id="JANCLU010000004">
    <property type="protein sequence ID" value="MCP8938094.1"/>
    <property type="molecule type" value="Genomic_DNA"/>
</dbReference>
<comment type="subunit">
    <text evidence="3">Homotrimer.</text>
</comment>
<sequence>MTPAHDQAALDARCEDAVARLAPLLGRVSVGLVLGTGLGAVADAVEDKVVVPYADIPGFPENSVSGHAGRIVAGTLAGRRVAVMQGRAHYYETADSAAMRVPLETLRRLGAGTLVLTNAAGSLRPDLAPGRLCLLTDHLNLSGTNPLLGDRGDGRFVSMTDAYDPGLRRAFHAAARASGVDLDEGVYCWVSGPSFETPAEIRMLRILGGDVVGMSTVPEVILARRLGLRVAAVSTVTNFGAGIENASPSHHETKDVAAKAGAALSRLLIAFLGGLDDA</sequence>
<dbReference type="PANTHER" id="PTHR11904">
    <property type="entry name" value="METHYLTHIOADENOSINE/PURINE NUCLEOSIDE PHOSPHORYLASE"/>
    <property type="match status" value="1"/>
</dbReference>
<evidence type="ECO:0000256" key="9">
    <source>
        <dbReference type="PIRNR" id="PIRNR000477"/>
    </source>
</evidence>
<dbReference type="CDD" id="cd09009">
    <property type="entry name" value="PNP-EcPNPII_like"/>
    <property type="match status" value="1"/>
</dbReference>
<evidence type="ECO:0000256" key="8">
    <source>
        <dbReference type="ARBA" id="ARBA00031036"/>
    </source>
</evidence>
<evidence type="ECO:0000313" key="11">
    <source>
        <dbReference type="EMBL" id="MCP8938094.1"/>
    </source>
</evidence>
<keyword evidence="6 9" id="KW-0328">Glycosyltransferase</keyword>
<reference evidence="11 12" key="1">
    <citation type="submission" date="2022-07" db="EMBL/GenBank/DDBJ databases">
        <authorList>
            <person name="Li W.-J."/>
            <person name="Deng Q.-Q."/>
        </authorList>
    </citation>
    <scope>NUCLEOTIDE SEQUENCE [LARGE SCALE GENOMIC DNA]</scope>
    <source>
        <strain evidence="11 12">SYSU M60028</strain>
    </source>
</reference>
<dbReference type="InterPro" id="IPR000845">
    <property type="entry name" value="Nucleoside_phosphorylase_d"/>
</dbReference>
<protein>
    <recommendedName>
        <fullName evidence="5 9">Purine nucleoside phosphorylase</fullName>
        <ecNumber evidence="4 9">2.4.2.1</ecNumber>
    </recommendedName>
    <alternativeName>
        <fullName evidence="8 9">Inosine-guanosine phosphorylase</fullName>
    </alternativeName>
</protein>
<evidence type="ECO:0000256" key="3">
    <source>
        <dbReference type="ARBA" id="ARBA00011233"/>
    </source>
</evidence>
<dbReference type="NCBIfam" id="TIGR01697">
    <property type="entry name" value="PNPH-PUNA-XAPA"/>
    <property type="match status" value="1"/>
</dbReference>
<dbReference type="RefSeq" id="WP_254739649.1">
    <property type="nucleotide sequence ID" value="NZ_JANCLU010000004.1"/>
</dbReference>
<evidence type="ECO:0000256" key="2">
    <source>
        <dbReference type="ARBA" id="ARBA00006751"/>
    </source>
</evidence>
<comment type="function">
    <text evidence="9">The purine nucleoside phosphorylases catalyze the phosphorolytic breakdown of the N-glycosidic bond in the beta-(deoxy)ribonucleoside molecules, with the formation of the corresponding free purine bases and pentose-1-phosphate.</text>
</comment>
<evidence type="ECO:0000259" key="10">
    <source>
        <dbReference type="Pfam" id="PF01048"/>
    </source>
</evidence>